<proteinExistence type="predicted"/>
<gene>
    <name evidence="1" type="ORF">SAMN05216360_12386</name>
</gene>
<accession>A0A1H0JTX9</accession>
<sequence length="98" mass="10822">MGELPMITDEVVHNVRDQAVVRASLDGALEDLLRAAVEVGPEPYEVSCARIDAAFDRRMVPHQQLGWATDAAAMLKRTLKQGLRQYRSKNEGSKTQGS</sequence>
<evidence type="ECO:0000313" key="2">
    <source>
        <dbReference type="Proteomes" id="UP000198704"/>
    </source>
</evidence>
<protein>
    <submittedName>
        <fullName evidence="1">Uncharacterized protein</fullName>
    </submittedName>
</protein>
<keyword evidence="2" id="KW-1185">Reference proteome</keyword>
<name>A0A1H0JTX9_9HYPH</name>
<dbReference type="Proteomes" id="UP000198704">
    <property type="component" value="Unassembled WGS sequence"/>
</dbReference>
<dbReference type="STRING" id="582672.SAMN05216360_12386"/>
<dbReference type="AlphaFoldDB" id="A0A1H0JTX9"/>
<dbReference type="EMBL" id="FNHS01000023">
    <property type="protein sequence ID" value="SDO46959.1"/>
    <property type="molecule type" value="Genomic_DNA"/>
</dbReference>
<reference evidence="2" key="1">
    <citation type="submission" date="2016-10" db="EMBL/GenBank/DDBJ databases">
        <authorList>
            <person name="Varghese N."/>
            <person name="Submissions S."/>
        </authorList>
    </citation>
    <scope>NUCLEOTIDE SEQUENCE [LARGE SCALE GENOMIC DNA]</scope>
    <source>
        <strain evidence="2">BL47</strain>
    </source>
</reference>
<organism evidence="1 2">
    <name type="scientific">Methylobacterium phyllostachyos</name>
    <dbReference type="NCBI Taxonomy" id="582672"/>
    <lineage>
        <taxon>Bacteria</taxon>
        <taxon>Pseudomonadati</taxon>
        <taxon>Pseudomonadota</taxon>
        <taxon>Alphaproteobacteria</taxon>
        <taxon>Hyphomicrobiales</taxon>
        <taxon>Methylobacteriaceae</taxon>
        <taxon>Methylobacterium</taxon>
    </lineage>
</organism>
<evidence type="ECO:0000313" key="1">
    <source>
        <dbReference type="EMBL" id="SDO46959.1"/>
    </source>
</evidence>